<keyword evidence="13" id="KW-0472">Membrane</keyword>
<name>A0A286UP21_9AGAM</name>
<dbReference type="STRING" id="2282107.A0A286UP21"/>
<gene>
    <name evidence="18" type="ORF">PNOK_0394700</name>
</gene>
<evidence type="ECO:0000256" key="9">
    <source>
        <dbReference type="ARBA" id="ARBA00022792"/>
    </source>
</evidence>
<dbReference type="PANTHER" id="PTHR12868">
    <property type="entry name" value="NADH-UBIQUINONE OXIDOREDUCTASE B22 SUBUNIT"/>
    <property type="match status" value="1"/>
</dbReference>
<evidence type="ECO:0000256" key="6">
    <source>
        <dbReference type="ARBA" id="ARBA00022448"/>
    </source>
</evidence>
<dbReference type="CDD" id="cd20263">
    <property type="entry name" value="Complex1_LYR_NDUFB9_LYRM3"/>
    <property type="match status" value="1"/>
</dbReference>
<comment type="caution">
    <text evidence="18">The sequence shown here is derived from an EMBL/GenBank/DDBJ whole genome shotgun (WGS) entry which is preliminary data.</text>
</comment>
<keyword evidence="12" id="KW-0496">Mitochondrion</keyword>
<keyword evidence="8" id="KW-0679">Respiratory chain</keyword>
<comment type="subunit">
    <text evidence="4">Mammalian complex I is composed of 45 different subunits.</text>
</comment>
<evidence type="ECO:0000256" key="2">
    <source>
        <dbReference type="ARBA" id="ARBA00004443"/>
    </source>
</evidence>
<keyword evidence="7" id="KW-0597">Phosphoprotein</keyword>
<dbReference type="InterPro" id="IPR045292">
    <property type="entry name" value="Complex1_LYR_NDUFB9_LYRM3"/>
</dbReference>
<evidence type="ECO:0000256" key="13">
    <source>
        <dbReference type="ARBA" id="ARBA00023136"/>
    </source>
</evidence>
<proteinExistence type="inferred from homology"/>
<dbReference type="Pfam" id="PF05347">
    <property type="entry name" value="Complex1_LYR"/>
    <property type="match status" value="1"/>
</dbReference>
<feature type="region of interest" description="Disordered" evidence="16">
    <location>
        <begin position="75"/>
        <end position="105"/>
    </location>
</feature>
<evidence type="ECO:0000256" key="14">
    <source>
        <dbReference type="ARBA" id="ARBA00030192"/>
    </source>
</evidence>
<dbReference type="InParanoid" id="A0A286UP21"/>
<evidence type="ECO:0000256" key="12">
    <source>
        <dbReference type="ARBA" id="ARBA00023128"/>
    </source>
</evidence>
<dbReference type="EMBL" id="NBII01000003">
    <property type="protein sequence ID" value="PAV21320.1"/>
    <property type="molecule type" value="Genomic_DNA"/>
</dbReference>
<evidence type="ECO:0000313" key="18">
    <source>
        <dbReference type="EMBL" id="PAV21320.1"/>
    </source>
</evidence>
<organism evidence="18 19">
    <name type="scientific">Pyrrhoderma noxium</name>
    <dbReference type="NCBI Taxonomy" id="2282107"/>
    <lineage>
        <taxon>Eukaryota</taxon>
        <taxon>Fungi</taxon>
        <taxon>Dikarya</taxon>
        <taxon>Basidiomycota</taxon>
        <taxon>Agaricomycotina</taxon>
        <taxon>Agaricomycetes</taxon>
        <taxon>Hymenochaetales</taxon>
        <taxon>Hymenochaetaceae</taxon>
        <taxon>Pyrrhoderma</taxon>
    </lineage>
</organism>
<evidence type="ECO:0000313" key="19">
    <source>
        <dbReference type="Proteomes" id="UP000217199"/>
    </source>
</evidence>
<dbReference type="OrthoDB" id="13598at2759"/>
<keyword evidence="11" id="KW-0007">Acetylation</keyword>
<dbReference type="PANTHER" id="PTHR12868:SF0">
    <property type="entry name" value="NADH DEHYDROGENASE [UBIQUINONE] 1 BETA SUBCOMPLEX SUBUNIT 9"/>
    <property type="match status" value="1"/>
</dbReference>
<comment type="function">
    <text evidence="1">Accessory subunit of the mitochondrial membrane respiratory chain NADH dehydrogenase (Complex I), that is believed to be not involved in catalysis. Complex I functions in the transfer of electrons from NADH to the respiratory chain. The immediate electron acceptor for the enzyme is believed to be ubiquinone.</text>
</comment>
<dbReference type="InterPro" id="IPR033034">
    <property type="entry name" value="NDUFB9"/>
</dbReference>
<dbReference type="Proteomes" id="UP000217199">
    <property type="component" value="Unassembled WGS sequence"/>
</dbReference>
<evidence type="ECO:0000256" key="15">
    <source>
        <dbReference type="ARBA" id="ARBA00032528"/>
    </source>
</evidence>
<evidence type="ECO:0000256" key="10">
    <source>
        <dbReference type="ARBA" id="ARBA00022982"/>
    </source>
</evidence>
<evidence type="ECO:0000256" key="1">
    <source>
        <dbReference type="ARBA" id="ARBA00002920"/>
    </source>
</evidence>
<evidence type="ECO:0000256" key="3">
    <source>
        <dbReference type="ARBA" id="ARBA00009508"/>
    </source>
</evidence>
<evidence type="ECO:0000256" key="11">
    <source>
        <dbReference type="ARBA" id="ARBA00022990"/>
    </source>
</evidence>
<keyword evidence="19" id="KW-1185">Reference proteome</keyword>
<keyword evidence="10" id="KW-0249">Electron transport</keyword>
<evidence type="ECO:0000256" key="8">
    <source>
        <dbReference type="ARBA" id="ARBA00022660"/>
    </source>
</evidence>
<evidence type="ECO:0000259" key="17">
    <source>
        <dbReference type="Pfam" id="PF05347"/>
    </source>
</evidence>
<evidence type="ECO:0000256" key="5">
    <source>
        <dbReference type="ARBA" id="ARBA00018684"/>
    </source>
</evidence>
<keyword evidence="6" id="KW-0813">Transport</keyword>
<protein>
    <recommendedName>
        <fullName evidence="5">NADH dehydrogenase [ubiquinone] 1 beta subcomplex subunit 9</fullName>
    </recommendedName>
    <alternativeName>
        <fullName evidence="14">Complex I-B22</fullName>
    </alternativeName>
    <alternativeName>
        <fullName evidence="15">NADH-ubiquinone oxidoreductase B22 subunit</fullName>
    </alternativeName>
</protein>
<comment type="similarity">
    <text evidence="3">Belongs to the complex I LYR family.</text>
</comment>
<keyword evidence="9" id="KW-0999">Mitochondrion inner membrane</keyword>
<feature type="domain" description="Complex 1 LYR protein" evidence="17">
    <location>
        <begin position="18"/>
        <end position="74"/>
    </location>
</feature>
<reference evidence="18 19" key="1">
    <citation type="journal article" date="2017" name="Mol. Ecol.">
        <title>Comparative and population genomic landscape of Phellinus noxius: A hypervariable fungus causing root rot in trees.</title>
        <authorList>
            <person name="Chung C.L."/>
            <person name="Lee T.J."/>
            <person name="Akiba M."/>
            <person name="Lee H.H."/>
            <person name="Kuo T.H."/>
            <person name="Liu D."/>
            <person name="Ke H.M."/>
            <person name="Yokoi T."/>
            <person name="Roa M.B."/>
            <person name="Lu M.J."/>
            <person name="Chang Y.Y."/>
            <person name="Ann P.J."/>
            <person name="Tsai J.N."/>
            <person name="Chen C.Y."/>
            <person name="Tzean S.S."/>
            <person name="Ota Y."/>
            <person name="Hattori T."/>
            <person name="Sahashi N."/>
            <person name="Liou R.F."/>
            <person name="Kikuchi T."/>
            <person name="Tsai I.J."/>
        </authorList>
    </citation>
    <scope>NUCLEOTIDE SEQUENCE [LARGE SCALE GENOMIC DNA]</scope>
    <source>
        <strain evidence="18 19">FFPRI411160</strain>
    </source>
</reference>
<evidence type="ECO:0000256" key="4">
    <source>
        <dbReference type="ARBA" id="ARBA00011790"/>
    </source>
</evidence>
<dbReference type="GO" id="GO:0006120">
    <property type="term" value="P:mitochondrial electron transport, NADH to ubiquinone"/>
    <property type="evidence" value="ECO:0007669"/>
    <property type="project" value="InterPro"/>
</dbReference>
<accession>A0A286UP21</accession>
<comment type="subcellular location">
    <subcellularLocation>
        <location evidence="2">Mitochondrion inner membrane</location>
        <topology evidence="2">Peripheral membrane protein</topology>
        <orientation evidence="2">Matrix side</orientation>
    </subcellularLocation>
</comment>
<evidence type="ECO:0000256" key="16">
    <source>
        <dbReference type="SAM" id="MobiDB-lite"/>
    </source>
</evidence>
<dbReference type="InterPro" id="IPR008011">
    <property type="entry name" value="Complex1_LYR_dom"/>
</dbReference>
<evidence type="ECO:0000256" key="7">
    <source>
        <dbReference type="ARBA" id="ARBA00022553"/>
    </source>
</evidence>
<dbReference type="AlphaFoldDB" id="A0A286UP21"/>
<dbReference type="GO" id="GO:0005743">
    <property type="term" value="C:mitochondrial inner membrane"/>
    <property type="evidence" value="ECO:0007669"/>
    <property type="project" value="UniProtKB-SubCell"/>
</dbReference>
<sequence length="114" mass="13058">MSAPLATSPFTAAHRFYVKSLYKRMLKNELDWCVNRQLWRWKALQIRAEFEANRNVHDPRALAVLLSKAEADLAEKKHPDPYTAPSSPGGTKWERNTPPVLGPIYDHLAEDAHH</sequence>